<keyword evidence="5" id="KW-1185">Reference proteome</keyword>
<dbReference type="Proteomes" id="UP001595607">
    <property type="component" value="Unassembled WGS sequence"/>
</dbReference>
<dbReference type="PANTHER" id="PTHR34701:SF1">
    <property type="entry name" value="TRANSCRIPTIONAL REGULATOR MRAZ"/>
    <property type="match status" value="1"/>
</dbReference>
<dbReference type="EMBL" id="JBHRVA010000002">
    <property type="protein sequence ID" value="MFC3301329.1"/>
    <property type="molecule type" value="Genomic_DNA"/>
</dbReference>
<dbReference type="InterPro" id="IPR038619">
    <property type="entry name" value="MraZ_sf"/>
</dbReference>
<evidence type="ECO:0000313" key="5">
    <source>
        <dbReference type="Proteomes" id="UP001595607"/>
    </source>
</evidence>
<dbReference type="RefSeq" id="WP_189572134.1">
    <property type="nucleotide sequence ID" value="NZ_BMXU01000001.1"/>
</dbReference>
<feature type="domain" description="SpoVT-AbrB" evidence="3">
    <location>
        <begin position="23"/>
        <end position="67"/>
    </location>
</feature>
<evidence type="ECO:0000256" key="1">
    <source>
        <dbReference type="HAMAP-Rule" id="MF_01008"/>
    </source>
</evidence>
<organism evidence="4 5">
    <name type="scientific">Parvularcula lutaonensis</name>
    <dbReference type="NCBI Taxonomy" id="491923"/>
    <lineage>
        <taxon>Bacteria</taxon>
        <taxon>Pseudomonadati</taxon>
        <taxon>Pseudomonadota</taxon>
        <taxon>Alphaproteobacteria</taxon>
        <taxon>Parvularculales</taxon>
        <taxon>Parvularculaceae</taxon>
        <taxon>Parvularcula</taxon>
    </lineage>
</organism>
<comment type="subcellular location">
    <subcellularLocation>
        <location evidence="1">Cytoplasm</location>
        <location evidence="1">Nucleoid</location>
    </subcellularLocation>
</comment>
<comment type="similarity">
    <text evidence="1">Belongs to the MraZ family.</text>
</comment>
<sequence>MSAGEGQVVERQGTRRAARFSGRFDGKLDSKGRIVVPADFRQILGAPQIHVFQSLTEPVIQCGPASLMDDLLEAVAGQDVYDEDRWALEDEITGGVQPLPIDDTGRTSLPKDFREFAKLEGPIAFAGRGWHFILATKAYLDDRRARAREAADRNRDTLRARMLPSVQAGRKP</sequence>
<comment type="caution">
    <text evidence="4">The sequence shown here is derived from an EMBL/GenBank/DDBJ whole genome shotgun (WGS) entry which is preliminary data.</text>
</comment>
<protein>
    <recommendedName>
        <fullName evidence="1">Transcriptional regulator MraZ</fullName>
    </recommendedName>
</protein>
<comment type="subunit">
    <text evidence="1">Forms oligomers.</text>
</comment>
<name>A0ABV7M7A9_9PROT</name>
<dbReference type="PROSITE" id="PS51740">
    <property type="entry name" value="SPOVT_ABRB"/>
    <property type="match status" value="1"/>
</dbReference>
<dbReference type="InterPro" id="IPR035642">
    <property type="entry name" value="MraZ_N"/>
</dbReference>
<dbReference type="Gene3D" id="3.40.1550.20">
    <property type="entry name" value="Transcriptional regulator MraZ domain"/>
    <property type="match status" value="1"/>
</dbReference>
<dbReference type="CDD" id="cd16320">
    <property type="entry name" value="MraZ_N"/>
    <property type="match status" value="1"/>
</dbReference>
<dbReference type="InterPro" id="IPR007159">
    <property type="entry name" value="SpoVT-AbrB_dom"/>
</dbReference>
<dbReference type="SUPFAM" id="SSF89447">
    <property type="entry name" value="AbrB/MazE/MraZ-like"/>
    <property type="match status" value="1"/>
</dbReference>
<proteinExistence type="inferred from homology"/>
<dbReference type="HAMAP" id="MF_01008">
    <property type="entry name" value="MraZ"/>
    <property type="match status" value="1"/>
</dbReference>
<gene>
    <name evidence="1" type="primary">mraZ</name>
    <name evidence="4" type="ORF">ACFONP_01110</name>
</gene>
<keyword evidence="1" id="KW-0804">Transcription</keyword>
<dbReference type="PANTHER" id="PTHR34701">
    <property type="entry name" value="TRANSCRIPTIONAL REGULATOR MRAZ"/>
    <property type="match status" value="1"/>
</dbReference>
<evidence type="ECO:0000256" key="2">
    <source>
        <dbReference type="PROSITE-ProRule" id="PRU01076"/>
    </source>
</evidence>
<keyword evidence="1" id="KW-0963">Cytoplasm</keyword>
<reference evidence="5" key="1">
    <citation type="journal article" date="2019" name="Int. J. Syst. Evol. Microbiol.">
        <title>The Global Catalogue of Microorganisms (GCM) 10K type strain sequencing project: providing services to taxonomists for standard genome sequencing and annotation.</title>
        <authorList>
            <consortium name="The Broad Institute Genomics Platform"/>
            <consortium name="The Broad Institute Genome Sequencing Center for Infectious Disease"/>
            <person name="Wu L."/>
            <person name="Ma J."/>
        </authorList>
    </citation>
    <scope>NUCLEOTIDE SEQUENCE [LARGE SCALE GENOMIC DNA]</scope>
    <source>
        <strain evidence="5">KCTC 22245</strain>
    </source>
</reference>
<evidence type="ECO:0000313" key="4">
    <source>
        <dbReference type="EMBL" id="MFC3301329.1"/>
    </source>
</evidence>
<accession>A0ABV7M7A9</accession>
<dbReference type="InterPro" id="IPR037914">
    <property type="entry name" value="SpoVT-AbrB_sf"/>
</dbReference>
<dbReference type="InterPro" id="IPR003444">
    <property type="entry name" value="MraZ"/>
</dbReference>
<keyword evidence="1" id="KW-0805">Transcription regulation</keyword>
<evidence type="ECO:0000259" key="3">
    <source>
        <dbReference type="PROSITE" id="PS51740"/>
    </source>
</evidence>
<keyword evidence="1 2" id="KW-0238">DNA-binding</keyword>